<evidence type="ECO:0000313" key="9">
    <source>
        <dbReference type="Proteomes" id="UP000324497"/>
    </source>
</evidence>
<feature type="transmembrane region" description="Helical" evidence="6">
    <location>
        <begin position="254"/>
        <end position="274"/>
    </location>
</feature>
<feature type="transmembrane region" description="Helical" evidence="6">
    <location>
        <begin position="132"/>
        <end position="153"/>
    </location>
</feature>
<feature type="domain" description="Major facilitator superfamily (MFS) profile" evidence="7">
    <location>
        <begin position="4"/>
        <end position="400"/>
    </location>
</feature>
<feature type="transmembrane region" description="Helical" evidence="6">
    <location>
        <begin position="286"/>
        <end position="305"/>
    </location>
</feature>
<feature type="transmembrane region" description="Helical" evidence="6">
    <location>
        <begin position="7"/>
        <end position="30"/>
    </location>
</feature>
<feature type="transmembrane region" description="Helical" evidence="6">
    <location>
        <begin position="223"/>
        <end position="242"/>
    </location>
</feature>
<feature type="transmembrane region" description="Helical" evidence="6">
    <location>
        <begin position="165"/>
        <end position="184"/>
    </location>
</feature>
<dbReference type="SUPFAM" id="SSF103473">
    <property type="entry name" value="MFS general substrate transporter"/>
    <property type="match status" value="1"/>
</dbReference>
<reference evidence="8 9" key="1">
    <citation type="submission" date="2016-11" db="EMBL/GenBank/DDBJ databases">
        <title>Interaction between Lactobacillus species and yeast in water kefir.</title>
        <authorList>
            <person name="Behr J."/>
            <person name="Xu D."/>
            <person name="Vogel R.F."/>
        </authorList>
    </citation>
    <scope>NUCLEOTIDE SEQUENCE [LARGE SCALE GENOMIC DNA]</scope>
    <source>
        <strain evidence="8 9">TMW 1.1827</strain>
    </source>
</reference>
<organism evidence="8 9">
    <name type="scientific">Liquorilactobacillus nagelii</name>
    <dbReference type="NCBI Taxonomy" id="82688"/>
    <lineage>
        <taxon>Bacteria</taxon>
        <taxon>Bacillati</taxon>
        <taxon>Bacillota</taxon>
        <taxon>Bacilli</taxon>
        <taxon>Lactobacillales</taxon>
        <taxon>Lactobacillaceae</taxon>
        <taxon>Liquorilactobacillus</taxon>
    </lineage>
</organism>
<feature type="transmembrane region" description="Helical" evidence="6">
    <location>
        <begin position="376"/>
        <end position="395"/>
    </location>
</feature>
<protein>
    <submittedName>
        <fullName evidence="8">MFS transporter</fullName>
    </submittedName>
</protein>
<evidence type="ECO:0000259" key="7">
    <source>
        <dbReference type="PROSITE" id="PS50850"/>
    </source>
</evidence>
<keyword evidence="5 6" id="KW-0472">Membrane</keyword>
<proteinExistence type="predicted"/>
<evidence type="ECO:0000256" key="6">
    <source>
        <dbReference type="SAM" id="Phobius"/>
    </source>
</evidence>
<evidence type="ECO:0000256" key="1">
    <source>
        <dbReference type="ARBA" id="ARBA00004651"/>
    </source>
</evidence>
<dbReference type="InterPro" id="IPR050327">
    <property type="entry name" value="Proton-linked_MCT"/>
</dbReference>
<evidence type="ECO:0000256" key="3">
    <source>
        <dbReference type="ARBA" id="ARBA00022692"/>
    </source>
</evidence>
<dbReference type="RefSeq" id="WP_148126498.1">
    <property type="nucleotide sequence ID" value="NZ_CP018180.1"/>
</dbReference>
<feature type="transmembrane region" description="Helical" evidence="6">
    <location>
        <begin position="42"/>
        <end position="60"/>
    </location>
</feature>
<dbReference type="CDD" id="cd17353">
    <property type="entry name" value="MFS_OFA_like"/>
    <property type="match status" value="1"/>
</dbReference>
<gene>
    <name evidence="8" type="ORF">BSQ50_04200</name>
</gene>
<dbReference type="Proteomes" id="UP000324497">
    <property type="component" value="Chromosome"/>
</dbReference>
<evidence type="ECO:0000313" key="8">
    <source>
        <dbReference type="EMBL" id="AUJ31833.1"/>
    </source>
</evidence>
<dbReference type="PANTHER" id="PTHR11360:SF317">
    <property type="entry name" value="MAJOR FACILITATOR SUPERFAMILY (MFS) PROFILE DOMAIN-CONTAINING PROTEIN-RELATED"/>
    <property type="match status" value="1"/>
</dbReference>
<dbReference type="Gene3D" id="1.20.1250.20">
    <property type="entry name" value="MFS general substrate transporter like domains"/>
    <property type="match status" value="2"/>
</dbReference>
<evidence type="ECO:0000256" key="5">
    <source>
        <dbReference type="ARBA" id="ARBA00023136"/>
    </source>
</evidence>
<evidence type="ECO:0000256" key="4">
    <source>
        <dbReference type="ARBA" id="ARBA00022989"/>
    </source>
</evidence>
<keyword evidence="2" id="KW-0813">Transport</keyword>
<keyword evidence="9" id="KW-1185">Reference proteome</keyword>
<accession>A0A3S6QUV1</accession>
<dbReference type="GO" id="GO:0022857">
    <property type="term" value="F:transmembrane transporter activity"/>
    <property type="evidence" value="ECO:0007669"/>
    <property type="project" value="InterPro"/>
</dbReference>
<sequence>MKINRYGVAIAGVIFHLMIGSVYAWSVFTAPIAQQTGWDESAVALAFSIAIFFLGMSAAFMGRLVEVAGPRLTGTIASVLYGLGMALTGMALHVHSLWLLYIAYGVIGGLGLGSGYVTPVSTIIKWFPDKRGLATGFAIMGFGFAALLTGPIAQQLMMTVGLERTFYYLAGGYFVIMLLAAQFIRTPQKSQELKKVVEVQGKRLTAGPELTANQAVKTRSFKLLWLMFFINITCGIGLVSAASPMAQSVTGMTATTAAVMVGIIGLFNGFGRLVWATLSDFIGRPLTFNLIFLLDVIMLGLMLLFNLPLIFVIALCLLMTCYGAGFSVIPAYLGDIFGTKNLGAIHGYILTAWAVAGIVGPLLLSVTHQLFQSYTVTLMTFILIDLIALAASFWIQRDFIKNGQLNNKTE</sequence>
<dbReference type="PANTHER" id="PTHR11360">
    <property type="entry name" value="MONOCARBOXYLATE TRANSPORTER"/>
    <property type="match status" value="1"/>
</dbReference>
<dbReference type="InterPro" id="IPR011701">
    <property type="entry name" value="MFS"/>
</dbReference>
<feature type="transmembrane region" description="Helical" evidence="6">
    <location>
        <begin position="98"/>
        <end position="120"/>
    </location>
</feature>
<dbReference type="InterPro" id="IPR036259">
    <property type="entry name" value="MFS_trans_sf"/>
</dbReference>
<name>A0A3S6QUV1_9LACO</name>
<feature type="transmembrane region" description="Helical" evidence="6">
    <location>
        <begin position="311"/>
        <end position="333"/>
    </location>
</feature>
<feature type="transmembrane region" description="Helical" evidence="6">
    <location>
        <begin position="72"/>
        <end position="92"/>
    </location>
</feature>
<dbReference type="GO" id="GO:0005886">
    <property type="term" value="C:plasma membrane"/>
    <property type="evidence" value="ECO:0007669"/>
    <property type="project" value="UniProtKB-SubCell"/>
</dbReference>
<evidence type="ECO:0000256" key="2">
    <source>
        <dbReference type="ARBA" id="ARBA00022448"/>
    </source>
</evidence>
<dbReference type="EMBL" id="CP018180">
    <property type="protein sequence ID" value="AUJ31833.1"/>
    <property type="molecule type" value="Genomic_DNA"/>
</dbReference>
<keyword evidence="4 6" id="KW-1133">Transmembrane helix</keyword>
<dbReference type="PROSITE" id="PS50850">
    <property type="entry name" value="MFS"/>
    <property type="match status" value="1"/>
</dbReference>
<keyword evidence="3 6" id="KW-0812">Transmembrane</keyword>
<dbReference type="AlphaFoldDB" id="A0A3S6QUV1"/>
<dbReference type="InterPro" id="IPR020846">
    <property type="entry name" value="MFS_dom"/>
</dbReference>
<feature type="transmembrane region" description="Helical" evidence="6">
    <location>
        <begin position="345"/>
        <end position="364"/>
    </location>
</feature>
<dbReference type="KEGG" id="lng:BSQ50_04200"/>
<dbReference type="Pfam" id="PF07690">
    <property type="entry name" value="MFS_1"/>
    <property type="match status" value="1"/>
</dbReference>
<comment type="subcellular location">
    <subcellularLocation>
        <location evidence="1">Cell membrane</location>
        <topology evidence="1">Multi-pass membrane protein</topology>
    </subcellularLocation>
</comment>